<keyword evidence="2" id="KW-1185">Reference proteome</keyword>
<accession>A0AA45HJD0</accession>
<gene>
    <name evidence="1" type="ORF">C7380_10348</name>
</gene>
<dbReference type="EMBL" id="QGGI01000003">
    <property type="protein sequence ID" value="PWJ95871.1"/>
    <property type="molecule type" value="Genomic_DNA"/>
</dbReference>
<evidence type="ECO:0000313" key="2">
    <source>
        <dbReference type="Proteomes" id="UP000245921"/>
    </source>
</evidence>
<organism evidence="1 2">
    <name type="scientific">Oceanotoga teriensis</name>
    <dbReference type="NCBI Taxonomy" id="515440"/>
    <lineage>
        <taxon>Bacteria</taxon>
        <taxon>Thermotogati</taxon>
        <taxon>Thermotogota</taxon>
        <taxon>Thermotogae</taxon>
        <taxon>Petrotogales</taxon>
        <taxon>Petrotogaceae</taxon>
        <taxon>Oceanotoga</taxon>
    </lineage>
</organism>
<proteinExistence type="predicted"/>
<evidence type="ECO:0000313" key="1">
    <source>
        <dbReference type="EMBL" id="PWJ95871.1"/>
    </source>
</evidence>
<name>A0AA45HJD0_9BACT</name>
<reference evidence="1 2" key="1">
    <citation type="submission" date="2018-05" db="EMBL/GenBank/DDBJ databases">
        <title>Genomic Encyclopedia of Type Strains, Phase IV (KMG-IV): sequencing the most valuable type-strain genomes for metagenomic binning, comparative biology and taxonomic classification.</title>
        <authorList>
            <person name="Goeker M."/>
        </authorList>
    </citation>
    <scope>NUCLEOTIDE SEQUENCE [LARGE SCALE GENOMIC DNA]</scope>
    <source>
        <strain evidence="1 2">DSM 24906</strain>
    </source>
</reference>
<dbReference type="AlphaFoldDB" id="A0AA45HJD0"/>
<comment type="caution">
    <text evidence="1">The sequence shown here is derived from an EMBL/GenBank/DDBJ whole genome shotgun (WGS) entry which is preliminary data.</text>
</comment>
<protein>
    <submittedName>
        <fullName evidence="1">Uncharacterized protein</fullName>
    </submittedName>
</protein>
<sequence>MPPNGDSKILKIKYENDDFILKFEDKIINSNYEELDENLAKLIKKIPRSIFLISDNSYIITDNATLTSDFFIWNKSIDIKLLKDEILYDYSYTPVMGERISHIPNKFIKLNIEGGDERVSINGVEIKTPKTLEVPPSIINITNGLEEFSLDLKNYKNDVYDLNLKRSNLIKKINTKISKVFEIESGIFLQGNPYSIWINKYNIFEEKSRFFCDYGNVEDKNLKGDIVYVTERDGSVYIISSYGQLLTMGRKSIFTDFGRAPMSIIENQDYLLIKTFKLENYRINFNGGVFKEGNAYSVNMDIKNFDLKKDYSFENYEIEIIKDVVYIYSKEN</sequence>
<dbReference type="Proteomes" id="UP000245921">
    <property type="component" value="Unassembled WGS sequence"/>
</dbReference>